<proteinExistence type="predicted"/>
<keyword evidence="2" id="KW-0472">Membrane</keyword>
<feature type="region of interest" description="Disordered" evidence="1">
    <location>
        <begin position="80"/>
        <end position="161"/>
    </location>
</feature>
<evidence type="ECO:0008006" key="5">
    <source>
        <dbReference type="Google" id="ProtNLM"/>
    </source>
</evidence>
<comment type="caution">
    <text evidence="3">The sequence shown here is derived from an EMBL/GenBank/DDBJ whole genome shotgun (WGS) entry which is preliminary data.</text>
</comment>
<dbReference type="EMBL" id="AGNL01050268">
    <property type="protein sequence ID" value="EJK44030.1"/>
    <property type="molecule type" value="Genomic_DNA"/>
</dbReference>
<dbReference type="AlphaFoldDB" id="K0QYS3"/>
<keyword evidence="2" id="KW-0812">Transmembrane</keyword>
<feature type="transmembrane region" description="Helical" evidence="2">
    <location>
        <begin position="32"/>
        <end position="53"/>
    </location>
</feature>
<organism evidence="3 4">
    <name type="scientific">Thalassiosira oceanica</name>
    <name type="common">Marine diatom</name>
    <dbReference type="NCBI Taxonomy" id="159749"/>
    <lineage>
        <taxon>Eukaryota</taxon>
        <taxon>Sar</taxon>
        <taxon>Stramenopiles</taxon>
        <taxon>Ochrophyta</taxon>
        <taxon>Bacillariophyta</taxon>
        <taxon>Coscinodiscophyceae</taxon>
        <taxon>Thalassiosirophycidae</taxon>
        <taxon>Thalassiosirales</taxon>
        <taxon>Thalassiosiraceae</taxon>
        <taxon>Thalassiosira</taxon>
    </lineage>
</organism>
<evidence type="ECO:0000313" key="3">
    <source>
        <dbReference type="EMBL" id="EJK44030.1"/>
    </source>
</evidence>
<accession>K0QYS3</accession>
<gene>
    <name evidence="3" type="ORF">THAOC_37470</name>
</gene>
<feature type="region of interest" description="Disordered" evidence="1">
    <location>
        <begin position="1"/>
        <end position="23"/>
    </location>
</feature>
<keyword evidence="4" id="KW-1185">Reference proteome</keyword>
<dbReference type="Proteomes" id="UP000266841">
    <property type="component" value="Unassembled WGS sequence"/>
</dbReference>
<sequence>MDQTTDGLSSEDPLGDVDSGGSSSGLTQGERIFVSLLTLFVAFVLLLATYAVCTRRRAKRAQKKAHEMALQRRSLGLANEGGLGNGMAHSTPDGDLPAFGGRPRQGRSSSTGDIAADGSRQMASKSWHGTKSKSSRSLTDGNHGRRRSSSAGRAGGNVSKKYRLAAINHMNEISATGRHGGS</sequence>
<protein>
    <recommendedName>
        <fullName evidence="5">Transmembrane protein</fullName>
    </recommendedName>
</protein>
<evidence type="ECO:0000256" key="1">
    <source>
        <dbReference type="SAM" id="MobiDB-lite"/>
    </source>
</evidence>
<reference evidence="3 4" key="1">
    <citation type="journal article" date="2012" name="Genome Biol.">
        <title>Genome and low-iron response of an oceanic diatom adapted to chronic iron limitation.</title>
        <authorList>
            <person name="Lommer M."/>
            <person name="Specht M."/>
            <person name="Roy A.S."/>
            <person name="Kraemer L."/>
            <person name="Andreson R."/>
            <person name="Gutowska M.A."/>
            <person name="Wolf J."/>
            <person name="Bergner S.V."/>
            <person name="Schilhabel M.B."/>
            <person name="Klostermeier U.C."/>
            <person name="Beiko R.G."/>
            <person name="Rosenstiel P."/>
            <person name="Hippler M."/>
            <person name="Laroche J."/>
        </authorList>
    </citation>
    <scope>NUCLEOTIDE SEQUENCE [LARGE SCALE GENOMIC DNA]</scope>
    <source>
        <strain evidence="3 4">CCMP1005</strain>
    </source>
</reference>
<evidence type="ECO:0000313" key="4">
    <source>
        <dbReference type="Proteomes" id="UP000266841"/>
    </source>
</evidence>
<evidence type="ECO:0000256" key="2">
    <source>
        <dbReference type="SAM" id="Phobius"/>
    </source>
</evidence>
<name>K0QYS3_THAOC</name>
<keyword evidence="2" id="KW-1133">Transmembrane helix</keyword>